<name>A0A0E9XD07_ANGAN</name>
<accession>A0A0E9XD07</accession>
<organism evidence="1">
    <name type="scientific">Anguilla anguilla</name>
    <name type="common">European freshwater eel</name>
    <name type="synonym">Muraena anguilla</name>
    <dbReference type="NCBI Taxonomy" id="7936"/>
    <lineage>
        <taxon>Eukaryota</taxon>
        <taxon>Metazoa</taxon>
        <taxon>Chordata</taxon>
        <taxon>Craniata</taxon>
        <taxon>Vertebrata</taxon>
        <taxon>Euteleostomi</taxon>
        <taxon>Actinopterygii</taxon>
        <taxon>Neopterygii</taxon>
        <taxon>Teleostei</taxon>
        <taxon>Anguilliformes</taxon>
        <taxon>Anguillidae</taxon>
        <taxon>Anguilla</taxon>
    </lineage>
</organism>
<reference evidence="1" key="1">
    <citation type="submission" date="2014-11" db="EMBL/GenBank/DDBJ databases">
        <authorList>
            <person name="Amaro Gonzalez C."/>
        </authorList>
    </citation>
    <scope>NUCLEOTIDE SEQUENCE</scope>
</reference>
<evidence type="ECO:0000313" key="1">
    <source>
        <dbReference type="EMBL" id="JAI00307.1"/>
    </source>
</evidence>
<proteinExistence type="predicted"/>
<protein>
    <submittedName>
        <fullName evidence="1">Uncharacterized protein</fullName>
    </submittedName>
</protein>
<sequence>MARIMVVMGMDTTQDTMATLAMIILLTTTTIPMAMDRATTTTMASKAVMAKLHGKVETTRTTTSHTDQKSRPAEIILMGRSTESSTVYPGGSSGILVLF</sequence>
<dbReference type="AlphaFoldDB" id="A0A0E9XD07"/>
<dbReference type="EMBL" id="GBXM01008271">
    <property type="protein sequence ID" value="JAI00307.1"/>
    <property type="molecule type" value="Transcribed_RNA"/>
</dbReference>
<reference evidence="1" key="2">
    <citation type="journal article" date="2015" name="Fish Shellfish Immunol.">
        <title>Early steps in the European eel (Anguilla anguilla)-Vibrio vulnificus interaction in the gills: Role of the RtxA13 toxin.</title>
        <authorList>
            <person name="Callol A."/>
            <person name="Pajuelo D."/>
            <person name="Ebbesson L."/>
            <person name="Teles M."/>
            <person name="MacKenzie S."/>
            <person name="Amaro C."/>
        </authorList>
    </citation>
    <scope>NUCLEOTIDE SEQUENCE</scope>
</reference>